<proteinExistence type="predicted"/>
<dbReference type="InterPro" id="IPR006342">
    <property type="entry name" value="FkbM_mtfrase"/>
</dbReference>
<protein>
    <submittedName>
        <fullName evidence="2">FkbM family methyltransferase</fullName>
    </submittedName>
</protein>
<dbReference type="GO" id="GO:0032259">
    <property type="term" value="P:methylation"/>
    <property type="evidence" value="ECO:0007669"/>
    <property type="project" value="UniProtKB-KW"/>
</dbReference>
<dbReference type="SUPFAM" id="SSF53335">
    <property type="entry name" value="S-adenosyl-L-methionine-dependent methyltransferases"/>
    <property type="match status" value="1"/>
</dbReference>
<sequence>MDARNMGVGAKPGKLQFSTQFGPTNHVLAPGEAGDHAVTVTVDALDTIAAGWTPKMIKIDVEGFEANVIRGAAGLLAQESLQAVLIELNGLGARYGFSDTDIHAQLVRHDFNPVHYDPVSRKLRAIQHQRTTGNTLYVRVSADLQSRLQAADPFRWHKIAI</sequence>
<dbReference type="EMBL" id="CP104311">
    <property type="protein sequence ID" value="WWF03695.1"/>
    <property type="molecule type" value="Genomic_DNA"/>
</dbReference>
<dbReference type="Gene3D" id="3.40.50.150">
    <property type="entry name" value="Vaccinia Virus protein VP39"/>
    <property type="match status" value="1"/>
</dbReference>
<evidence type="ECO:0000313" key="3">
    <source>
        <dbReference type="Proteomes" id="UP001359308"/>
    </source>
</evidence>
<evidence type="ECO:0000313" key="2">
    <source>
        <dbReference type="EMBL" id="WWF03695.1"/>
    </source>
</evidence>
<feature type="domain" description="Methyltransferase FkbM" evidence="1">
    <location>
        <begin position="24"/>
        <end position="106"/>
    </location>
</feature>
<gene>
    <name evidence="2" type="ORF">N4J17_11180</name>
</gene>
<accession>A0ABZ2FAX8</accession>
<dbReference type="Proteomes" id="UP001359308">
    <property type="component" value="Chromosome"/>
</dbReference>
<reference evidence="2 3" key="1">
    <citation type="submission" date="2022-09" db="EMBL/GenBank/DDBJ databases">
        <authorList>
            <person name="Giprobiosintez L."/>
        </authorList>
    </citation>
    <scope>NUCLEOTIDE SEQUENCE [LARGE SCALE GENOMIC DNA]</scope>
    <source>
        <strain evidence="3">VKPM-B-12549 (GBS-15)</strain>
    </source>
</reference>
<dbReference type="InterPro" id="IPR029063">
    <property type="entry name" value="SAM-dependent_MTases_sf"/>
</dbReference>
<name>A0ABZ2FAX8_METCP</name>
<keyword evidence="3" id="KW-1185">Reference proteome</keyword>
<keyword evidence="2" id="KW-0489">Methyltransferase</keyword>
<keyword evidence="2" id="KW-0808">Transferase</keyword>
<dbReference type="NCBIfam" id="TIGR01444">
    <property type="entry name" value="fkbM_fam"/>
    <property type="match status" value="1"/>
</dbReference>
<dbReference type="GO" id="GO:0008168">
    <property type="term" value="F:methyltransferase activity"/>
    <property type="evidence" value="ECO:0007669"/>
    <property type="project" value="UniProtKB-KW"/>
</dbReference>
<evidence type="ECO:0000259" key="1">
    <source>
        <dbReference type="Pfam" id="PF05050"/>
    </source>
</evidence>
<dbReference type="Pfam" id="PF05050">
    <property type="entry name" value="Methyltransf_21"/>
    <property type="match status" value="1"/>
</dbReference>
<organism evidence="2 3">
    <name type="scientific">Methylococcus capsulatus</name>
    <dbReference type="NCBI Taxonomy" id="414"/>
    <lineage>
        <taxon>Bacteria</taxon>
        <taxon>Pseudomonadati</taxon>
        <taxon>Pseudomonadota</taxon>
        <taxon>Gammaproteobacteria</taxon>
        <taxon>Methylococcales</taxon>
        <taxon>Methylococcaceae</taxon>
        <taxon>Methylococcus</taxon>
    </lineage>
</organism>
<dbReference type="RefSeq" id="WP_277458607.1">
    <property type="nucleotide sequence ID" value="NZ_CP104311.1"/>
</dbReference>